<dbReference type="STRING" id="797515.HMPREF9103_00679"/>
<proteinExistence type="predicted"/>
<dbReference type="HOGENOM" id="CLU_3137080_0_0_9"/>
<keyword evidence="3" id="KW-1185">Reference proteome</keyword>
<accession>G9ZLT1</accession>
<dbReference type="Proteomes" id="UP000004625">
    <property type="component" value="Unassembled WGS sequence"/>
</dbReference>
<evidence type="ECO:0000313" key="2">
    <source>
        <dbReference type="EMBL" id="EHM00164.1"/>
    </source>
</evidence>
<dbReference type="AlphaFoldDB" id="G9ZLT1"/>
<feature type="transmembrane region" description="Helical" evidence="1">
    <location>
        <begin position="21"/>
        <end position="42"/>
    </location>
</feature>
<keyword evidence="1" id="KW-1133">Transmembrane helix</keyword>
<gene>
    <name evidence="2" type="ORF">HMPREF9103_00679</name>
</gene>
<keyword evidence="1" id="KW-0472">Membrane</keyword>
<evidence type="ECO:0000313" key="3">
    <source>
        <dbReference type="Proteomes" id="UP000004625"/>
    </source>
</evidence>
<dbReference type="EMBL" id="AGEY01000029">
    <property type="protein sequence ID" value="EHM00164.1"/>
    <property type="molecule type" value="Genomic_DNA"/>
</dbReference>
<comment type="caution">
    <text evidence="2">The sequence shown here is derived from an EMBL/GenBank/DDBJ whole genome shotgun (WGS) entry which is preliminary data.</text>
</comment>
<keyword evidence="1" id="KW-0812">Transmembrane</keyword>
<organism evidence="2 3">
    <name type="scientific">Lentilactobacillus parafarraginis F0439</name>
    <dbReference type="NCBI Taxonomy" id="797515"/>
    <lineage>
        <taxon>Bacteria</taxon>
        <taxon>Bacillati</taxon>
        <taxon>Bacillota</taxon>
        <taxon>Bacilli</taxon>
        <taxon>Lactobacillales</taxon>
        <taxon>Lactobacillaceae</taxon>
        <taxon>Lentilactobacillus</taxon>
    </lineage>
</organism>
<reference evidence="2 3" key="1">
    <citation type="submission" date="2011-09" db="EMBL/GenBank/DDBJ databases">
        <authorList>
            <person name="Weinstock G."/>
            <person name="Sodergren E."/>
            <person name="Clifton S."/>
            <person name="Fulton L."/>
            <person name="Fulton B."/>
            <person name="Courtney L."/>
            <person name="Fronick C."/>
            <person name="Harrison M."/>
            <person name="Strong C."/>
            <person name="Farmer C."/>
            <person name="Delahaunty K."/>
            <person name="Markovic C."/>
            <person name="Hall O."/>
            <person name="Minx P."/>
            <person name="Tomlinson C."/>
            <person name="Mitreva M."/>
            <person name="Hou S."/>
            <person name="Chen J."/>
            <person name="Wollam A."/>
            <person name="Pepin K.H."/>
            <person name="Johnson M."/>
            <person name="Bhonagiri V."/>
            <person name="Zhang X."/>
            <person name="Suruliraj S."/>
            <person name="Warren W."/>
            <person name="Chinwalla A."/>
            <person name="Mardis E.R."/>
            <person name="Wilson R.K."/>
        </authorList>
    </citation>
    <scope>NUCLEOTIDE SEQUENCE [LARGE SCALE GENOMIC DNA]</scope>
    <source>
        <strain evidence="2 3">F0439</strain>
    </source>
</reference>
<name>G9ZLT1_9LACO</name>
<evidence type="ECO:0000256" key="1">
    <source>
        <dbReference type="SAM" id="Phobius"/>
    </source>
</evidence>
<protein>
    <submittedName>
        <fullName evidence="2">Uncharacterized protein</fullName>
    </submittedName>
</protein>
<sequence length="49" mass="5555">MKNHLLPEYQATLKAVGTIRTVVLTAFMLCFMTLTCRFLIFFGSRKGNA</sequence>